<dbReference type="Pfam" id="PF07883">
    <property type="entry name" value="Cupin_2"/>
    <property type="match status" value="1"/>
</dbReference>
<dbReference type="InterPro" id="IPR014710">
    <property type="entry name" value="RmlC-like_jellyroll"/>
</dbReference>
<comment type="caution">
    <text evidence="2">The sequence shown here is derived from an EMBL/GenBank/DDBJ whole genome shotgun (WGS) entry which is preliminary data.</text>
</comment>
<accession>A0ABT0PT52</accession>
<feature type="domain" description="Cupin type-2" evidence="1">
    <location>
        <begin position="34"/>
        <end position="100"/>
    </location>
</feature>
<dbReference type="Gene3D" id="2.60.120.10">
    <property type="entry name" value="Jelly Rolls"/>
    <property type="match status" value="1"/>
</dbReference>
<evidence type="ECO:0000313" key="2">
    <source>
        <dbReference type="EMBL" id="MCL6274151.1"/>
    </source>
</evidence>
<dbReference type="SUPFAM" id="SSF51182">
    <property type="entry name" value="RmlC-like cupins"/>
    <property type="match status" value="1"/>
</dbReference>
<dbReference type="InterPro" id="IPR052538">
    <property type="entry name" value="Flavonoid_dioxygenase-like"/>
</dbReference>
<proteinExistence type="predicted"/>
<dbReference type="RefSeq" id="WP_249657339.1">
    <property type="nucleotide sequence ID" value="NZ_JAMFMA010000002.1"/>
</dbReference>
<dbReference type="PANTHER" id="PTHR43346:SF1">
    <property type="entry name" value="QUERCETIN 2,3-DIOXYGENASE-RELATED"/>
    <property type="match status" value="1"/>
</dbReference>
<dbReference type="Proteomes" id="UP001203607">
    <property type="component" value="Unassembled WGS sequence"/>
</dbReference>
<name>A0ABT0PT52_9FLAO</name>
<dbReference type="EMBL" id="JAMFMA010000002">
    <property type="protein sequence ID" value="MCL6274151.1"/>
    <property type="molecule type" value="Genomic_DNA"/>
</dbReference>
<evidence type="ECO:0000313" key="3">
    <source>
        <dbReference type="Proteomes" id="UP001203607"/>
    </source>
</evidence>
<dbReference type="PANTHER" id="PTHR43346">
    <property type="entry name" value="LIGAND BINDING DOMAIN PROTEIN, PUTATIVE (AFU_ORTHOLOGUE AFUA_6G14370)-RELATED"/>
    <property type="match status" value="1"/>
</dbReference>
<gene>
    <name evidence="2" type="ORF">M3P19_09025</name>
</gene>
<keyword evidence="3" id="KW-1185">Reference proteome</keyword>
<organism evidence="2 3">
    <name type="scientific">Flagellimonas spongiicola</name>
    <dbReference type="NCBI Taxonomy" id="2942208"/>
    <lineage>
        <taxon>Bacteria</taxon>
        <taxon>Pseudomonadati</taxon>
        <taxon>Bacteroidota</taxon>
        <taxon>Flavobacteriia</taxon>
        <taxon>Flavobacteriales</taxon>
        <taxon>Flavobacteriaceae</taxon>
        <taxon>Flagellimonas</taxon>
    </lineage>
</organism>
<dbReference type="InterPro" id="IPR011051">
    <property type="entry name" value="RmlC_Cupin_sf"/>
</dbReference>
<evidence type="ECO:0000259" key="1">
    <source>
        <dbReference type="Pfam" id="PF07883"/>
    </source>
</evidence>
<protein>
    <submittedName>
        <fullName evidence="2">Cupin domain-containing protein</fullName>
    </submittedName>
</protein>
<sequence>MIRNKNNSEHYRWGDNCSGWFLVYTPELSVIEELMPPNTAEKEHYHQFAQQYFEIKSGIATFKIEEEIIEVPSGSGIHIPPRTKHCIFNNGKSDLKFVVISQPNIRGDRIEAPFH</sequence>
<reference evidence="2 3" key="1">
    <citation type="submission" date="2022-05" db="EMBL/GenBank/DDBJ databases">
        <authorList>
            <person name="Park J.-S."/>
        </authorList>
    </citation>
    <scope>NUCLEOTIDE SEQUENCE [LARGE SCALE GENOMIC DNA]</scope>
    <source>
        <strain evidence="2 3">2012CJ35-5</strain>
    </source>
</reference>
<dbReference type="InterPro" id="IPR013096">
    <property type="entry name" value="Cupin_2"/>
</dbReference>